<evidence type="ECO:0000256" key="1">
    <source>
        <dbReference type="SAM" id="MobiDB-lite"/>
    </source>
</evidence>
<accession>A0A5J4Z864</accession>
<feature type="compositionally biased region" description="Basic and acidic residues" evidence="1">
    <location>
        <begin position="104"/>
        <end position="122"/>
    </location>
</feature>
<organism evidence="2 3">
    <name type="scientific">Porphyridium purpureum</name>
    <name type="common">Red alga</name>
    <name type="synonym">Porphyridium cruentum</name>
    <dbReference type="NCBI Taxonomy" id="35688"/>
    <lineage>
        <taxon>Eukaryota</taxon>
        <taxon>Rhodophyta</taxon>
        <taxon>Bangiophyceae</taxon>
        <taxon>Porphyridiales</taxon>
        <taxon>Porphyridiaceae</taxon>
        <taxon>Porphyridium</taxon>
    </lineage>
</organism>
<dbReference type="EMBL" id="VRMN01000001">
    <property type="protein sequence ID" value="KAA8498887.1"/>
    <property type="molecule type" value="Genomic_DNA"/>
</dbReference>
<protein>
    <submittedName>
        <fullName evidence="2">Uncharacterized protein</fullName>
    </submittedName>
</protein>
<dbReference type="Proteomes" id="UP000324585">
    <property type="component" value="Unassembled WGS sequence"/>
</dbReference>
<gene>
    <name evidence="2" type="ORF">FVE85_6472</name>
</gene>
<proteinExistence type="predicted"/>
<name>A0A5J4Z864_PORPP</name>
<evidence type="ECO:0000313" key="3">
    <source>
        <dbReference type="Proteomes" id="UP000324585"/>
    </source>
</evidence>
<feature type="region of interest" description="Disordered" evidence="1">
    <location>
        <begin position="1"/>
        <end position="234"/>
    </location>
</feature>
<feature type="compositionally biased region" description="Polar residues" evidence="1">
    <location>
        <begin position="142"/>
        <end position="161"/>
    </location>
</feature>
<comment type="caution">
    <text evidence="2">The sequence shown here is derived from an EMBL/GenBank/DDBJ whole genome shotgun (WGS) entry which is preliminary data.</text>
</comment>
<reference evidence="3" key="1">
    <citation type="journal article" date="2019" name="Nat. Commun.">
        <title>Expansion of phycobilisome linker gene families in mesophilic red algae.</title>
        <authorList>
            <person name="Lee J."/>
            <person name="Kim D."/>
            <person name="Bhattacharya D."/>
            <person name="Yoon H.S."/>
        </authorList>
    </citation>
    <scope>NUCLEOTIDE SEQUENCE [LARGE SCALE GENOMIC DNA]</scope>
    <source>
        <strain evidence="3">CCMP 1328</strain>
    </source>
</reference>
<keyword evidence="3" id="KW-1185">Reference proteome</keyword>
<feature type="compositionally biased region" description="Basic and acidic residues" evidence="1">
    <location>
        <begin position="45"/>
        <end position="54"/>
    </location>
</feature>
<evidence type="ECO:0000313" key="2">
    <source>
        <dbReference type="EMBL" id="KAA8498887.1"/>
    </source>
</evidence>
<feature type="compositionally biased region" description="Basic and acidic residues" evidence="1">
    <location>
        <begin position="1"/>
        <end position="29"/>
    </location>
</feature>
<sequence>MDASRKEGHRDDVQSPNPHESDHSFKRMENSLMEMLESRLTMQDHVPESLRAAELHGGPNSRRPSILSPHLLSPRQSRDNLATAARVHNREEPNSLGELASLSEEARLARIHEKEQRDEMKNSLRGGSRLKGITSGGRLDASSLQAGQSDALDSSRNNVNAGSPDEGAMSPRVISSDPDEQLSGTPSGLRKHSSLNSFAQKDGRSSKSDIGSQEKHASSSKLGLGSLFKRKPGT</sequence>
<dbReference type="AlphaFoldDB" id="A0A5J4Z864"/>
<feature type="compositionally biased region" description="Basic and acidic residues" evidence="1">
    <location>
        <begin position="201"/>
        <end position="217"/>
    </location>
</feature>